<reference evidence="2" key="1">
    <citation type="submission" date="2020-05" db="EMBL/GenBank/DDBJ databases">
        <authorList>
            <person name="Chiriac C."/>
            <person name="Salcher M."/>
            <person name="Ghai R."/>
            <person name="Kavagutti S V."/>
        </authorList>
    </citation>
    <scope>NUCLEOTIDE SEQUENCE</scope>
</reference>
<name>A0A6J6HZ88_9ZZZZ</name>
<accession>A0A6J6HZ88</accession>
<evidence type="ECO:0000313" key="2">
    <source>
        <dbReference type="EMBL" id="CAB4616775.1"/>
    </source>
</evidence>
<feature type="compositionally biased region" description="Gly residues" evidence="1">
    <location>
        <begin position="23"/>
        <end position="33"/>
    </location>
</feature>
<protein>
    <submittedName>
        <fullName evidence="2">Unannotated protein</fullName>
    </submittedName>
</protein>
<gene>
    <name evidence="2" type="ORF">UFOPK1827_01666</name>
</gene>
<dbReference type="AlphaFoldDB" id="A0A6J6HZ88"/>
<dbReference type="EMBL" id="CAEZUO010000105">
    <property type="protein sequence ID" value="CAB4616775.1"/>
    <property type="molecule type" value="Genomic_DNA"/>
</dbReference>
<sequence>MCRVSENIGSHFGDHANQRFGPIGSGLEEGFGGDSPRAPGNFFMDPGPSSGFQFIDTDNEYV</sequence>
<evidence type="ECO:0000256" key="1">
    <source>
        <dbReference type="SAM" id="MobiDB-lite"/>
    </source>
</evidence>
<feature type="region of interest" description="Disordered" evidence="1">
    <location>
        <begin position="1"/>
        <end position="62"/>
    </location>
</feature>
<organism evidence="2">
    <name type="scientific">freshwater metagenome</name>
    <dbReference type="NCBI Taxonomy" id="449393"/>
    <lineage>
        <taxon>unclassified sequences</taxon>
        <taxon>metagenomes</taxon>
        <taxon>ecological metagenomes</taxon>
    </lineage>
</organism>
<proteinExistence type="predicted"/>